<evidence type="ECO:0000259" key="2">
    <source>
        <dbReference type="Pfam" id="PF00561"/>
    </source>
</evidence>
<dbReference type="InterPro" id="IPR000073">
    <property type="entry name" value="AB_hydrolase_1"/>
</dbReference>
<dbReference type="InterPro" id="IPR000639">
    <property type="entry name" value="Epox_hydrolase-like"/>
</dbReference>
<gene>
    <name evidence="3" type="ORF">EHO60_06625</name>
</gene>
<dbReference type="AlphaFoldDB" id="A0A4R9GIQ2"/>
<keyword evidence="3" id="KW-0378">Hydrolase</keyword>
<sequence length="304" mass="34218">MKIRIASFFAAVLLLGLASIPALRSSETGILDLESRNGTSGKFIRLSQGWTHYELSGRETGDLVVLVHGFSIPYFIWDGVQEALVSAGFRVLRFDLYGRGASDRPEVKYDLDLFDTQLEELVRELKIREPFHIMGLSMGGAITAKFVGKRPERIKKVVLIDPFSAKAEIFPLNVPGIGEYVAASYLIPSLPERQKGDFLDLSKIPTSWKEKYRQQMQFKGFGAAILSTLRSLLSLDPRPQYESLARAEKQVLLVWGRQDRTTPLETGSYVRELLKPTFLLVEESGHLPHIERPEIVIPAILDFL</sequence>
<dbReference type="Gene3D" id="3.40.50.1820">
    <property type="entry name" value="alpha/beta hydrolase"/>
    <property type="match status" value="1"/>
</dbReference>
<comment type="caution">
    <text evidence="3">The sequence shown here is derived from an EMBL/GenBank/DDBJ whole genome shotgun (WGS) entry which is preliminary data.</text>
</comment>
<dbReference type="InterPro" id="IPR029058">
    <property type="entry name" value="AB_hydrolase_fold"/>
</dbReference>
<protein>
    <submittedName>
        <fullName evidence="3">Alpha/beta hydrolase</fullName>
    </submittedName>
</protein>
<feature type="signal peptide" evidence="1">
    <location>
        <begin position="1"/>
        <end position="24"/>
    </location>
</feature>
<proteinExistence type="predicted"/>
<feature type="domain" description="AB hydrolase-1" evidence="2">
    <location>
        <begin position="63"/>
        <end position="293"/>
    </location>
</feature>
<dbReference type="OrthoDB" id="9805423at2"/>
<reference evidence="3" key="1">
    <citation type="journal article" date="2019" name="PLoS Negl. Trop. Dis.">
        <title>Revisiting the worldwide diversity of Leptospira species in the environment.</title>
        <authorList>
            <person name="Vincent A.T."/>
            <person name="Schiettekatte O."/>
            <person name="Bourhy P."/>
            <person name="Veyrier F.J."/>
            <person name="Picardeau M."/>
        </authorList>
    </citation>
    <scope>NUCLEOTIDE SEQUENCE [LARGE SCALE GENOMIC DNA]</scope>
    <source>
        <strain evidence="3">SSW15</strain>
    </source>
</reference>
<dbReference type="PRINTS" id="PR00412">
    <property type="entry name" value="EPOXHYDRLASE"/>
</dbReference>
<evidence type="ECO:0000313" key="4">
    <source>
        <dbReference type="Proteomes" id="UP000298458"/>
    </source>
</evidence>
<dbReference type="PRINTS" id="PR00111">
    <property type="entry name" value="ABHYDROLASE"/>
</dbReference>
<feature type="chain" id="PRO_5020979606" evidence="1">
    <location>
        <begin position="25"/>
        <end position="304"/>
    </location>
</feature>
<dbReference type="GO" id="GO:0016787">
    <property type="term" value="F:hydrolase activity"/>
    <property type="evidence" value="ECO:0007669"/>
    <property type="project" value="UniProtKB-KW"/>
</dbReference>
<evidence type="ECO:0000256" key="1">
    <source>
        <dbReference type="SAM" id="SignalP"/>
    </source>
</evidence>
<name>A0A4R9GIQ2_9LEPT</name>
<keyword evidence="1" id="KW-0732">Signal</keyword>
<dbReference type="PANTHER" id="PTHR43689">
    <property type="entry name" value="HYDROLASE"/>
    <property type="match status" value="1"/>
</dbReference>
<dbReference type="PANTHER" id="PTHR43689:SF8">
    <property type="entry name" value="ALPHA_BETA-HYDROLASES SUPERFAMILY PROTEIN"/>
    <property type="match status" value="1"/>
</dbReference>
<keyword evidence="4" id="KW-1185">Reference proteome</keyword>
<dbReference type="Pfam" id="PF00561">
    <property type="entry name" value="Abhydrolase_1"/>
    <property type="match status" value="1"/>
</dbReference>
<dbReference type="RefSeq" id="WP_135767355.1">
    <property type="nucleotide sequence ID" value="NZ_RQET01000004.1"/>
</dbReference>
<dbReference type="SUPFAM" id="SSF53474">
    <property type="entry name" value="alpha/beta-Hydrolases"/>
    <property type="match status" value="1"/>
</dbReference>
<accession>A0A4R9GIQ2</accession>
<organism evidence="3 4">
    <name type="scientific">Leptospira fletcheri</name>
    <dbReference type="NCBI Taxonomy" id="2484981"/>
    <lineage>
        <taxon>Bacteria</taxon>
        <taxon>Pseudomonadati</taxon>
        <taxon>Spirochaetota</taxon>
        <taxon>Spirochaetia</taxon>
        <taxon>Leptospirales</taxon>
        <taxon>Leptospiraceae</taxon>
        <taxon>Leptospira</taxon>
    </lineage>
</organism>
<evidence type="ECO:0000313" key="3">
    <source>
        <dbReference type="EMBL" id="TGK11953.1"/>
    </source>
</evidence>
<dbReference type="EMBL" id="RQET01000004">
    <property type="protein sequence ID" value="TGK11953.1"/>
    <property type="molecule type" value="Genomic_DNA"/>
</dbReference>
<dbReference type="Proteomes" id="UP000298458">
    <property type="component" value="Unassembled WGS sequence"/>
</dbReference>